<name>A0A1I1IIH6_9RHOB</name>
<keyword evidence="2" id="KW-1185">Reference proteome</keyword>
<gene>
    <name evidence="1" type="ORF">SAMN04488094_10416</name>
</gene>
<dbReference type="RefSeq" id="WP_093360355.1">
    <property type="nucleotide sequence ID" value="NZ_FOLG01000004.1"/>
</dbReference>
<dbReference type="SUPFAM" id="SSF54593">
    <property type="entry name" value="Glyoxalase/Bleomycin resistance protein/Dihydroxybiphenyl dioxygenase"/>
    <property type="match status" value="1"/>
</dbReference>
<protein>
    <submittedName>
        <fullName evidence="1">PhnB protein</fullName>
    </submittedName>
</protein>
<reference evidence="1 2" key="1">
    <citation type="submission" date="2016-10" db="EMBL/GenBank/DDBJ databases">
        <authorList>
            <person name="de Groot N.N."/>
        </authorList>
    </citation>
    <scope>NUCLEOTIDE SEQUENCE [LARGE SCALE GENOMIC DNA]</scope>
    <source>
        <strain evidence="1 2">DSM 19548</strain>
    </source>
</reference>
<evidence type="ECO:0000313" key="1">
    <source>
        <dbReference type="EMBL" id="SFC33583.1"/>
    </source>
</evidence>
<dbReference type="Gene3D" id="3.10.180.10">
    <property type="entry name" value="2,3-Dihydroxybiphenyl 1,2-Dioxygenase, domain 1"/>
    <property type="match status" value="1"/>
</dbReference>
<dbReference type="InterPro" id="IPR029068">
    <property type="entry name" value="Glyas_Bleomycin-R_OHBP_Dase"/>
</dbReference>
<dbReference type="EMBL" id="FOLG01000004">
    <property type="protein sequence ID" value="SFC33583.1"/>
    <property type="molecule type" value="Genomic_DNA"/>
</dbReference>
<dbReference type="CDD" id="cd06588">
    <property type="entry name" value="PhnB_like"/>
    <property type="match status" value="1"/>
</dbReference>
<organism evidence="1 2">
    <name type="scientific">Tropicimonas isoalkanivorans</name>
    <dbReference type="NCBI Taxonomy" id="441112"/>
    <lineage>
        <taxon>Bacteria</taxon>
        <taxon>Pseudomonadati</taxon>
        <taxon>Pseudomonadota</taxon>
        <taxon>Alphaproteobacteria</taxon>
        <taxon>Rhodobacterales</taxon>
        <taxon>Roseobacteraceae</taxon>
        <taxon>Tropicimonas</taxon>
    </lineage>
</organism>
<proteinExistence type="predicted"/>
<dbReference type="PANTHER" id="PTHR33990">
    <property type="entry name" value="PROTEIN YJDN-RELATED"/>
    <property type="match status" value="1"/>
</dbReference>
<dbReference type="InterPro" id="IPR028973">
    <property type="entry name" value="PhnB-like"/>
</dbReference>
<evidence type="ECO:0000313" key="2">
    <source>
        <dbReference type="Proteomes" id="UP000198728"/>
    </source>
</evidence>
<dbReference type="STRING" id="441112.SAMN04488094_10416"/>
<dbReference type="PANTHER" id="PTHR33990:SF1">
    <property type="entry name" value="PROTEIN YJDN"/>
    <property type="match status" value="1"/>
</dbReference>
<sequence length="141" mass="15068">MAQAIPYLGFDGTCAEAMRLYEGVLGLGATLEMMLRGADTPMAPEMPPDEANRIVHARLRFDDGSYIFAGDAPACMPYDGIKGITITMTYPTVAEAQRVFEALAEGGTVTMAFAPAFYAKGAGMLVDRFGTPWAINGEVTM</sequence>
<accession>A0A1I1IIH6</accession>
<dbReference type="Proteomes" id="UP000198728">
    <property type="component" value="Unassembled WGS sequence"/>
</dbReference>
<dbReference type="OrthoDB" id="9795306at2"/>
<dbReference type="AlphaFoldDB" id="A0A1I1IIH6"/>